<dbReference type="PROSITE" id="PS51841">
    <property type="entry name" value="LTD"/>
    <property type="match status" value="1"/>
</dbReference>
<protein>
    <submittedName>
        <fullName evidence="3">Lamin tail domain-containing protein</fullName>
    </submittedName>
</protein>
<organism evidence="3 4">
    <name type="scientific">Streptomyces crystallinus</name>
    <dbReference type="NCBI Taxonomy" id="68191"/>
    <lineage>
        <taxon>Bacteria</taxon>
        <taxon>Bacillati</taxon>
        <taxon>Actinomycetota</taxon>
        <taxon>Actinomycetes</taxon>
        <taxon>Kitasatosporales</taxon>
        <taxon>Streptomycetaceae</taxon>
        <taxon>Streptomyces</taxon>
    </lineage>
</organism>
<evidence type="ECO:0000313" key="4">
    <source>
        <dbReference type="Proteomes" id="UP001500668"/>
    </source>
</evidence>
<gene>
    <name evidence="3" type="ORF">GCM10010394_13550</name>
</gene>
<evidence type="ECO:0000256" key="1">
    <source>
        <dbReference type="SAM" id="SignalP"/>
    </source>
</evidence>
<dbReference type="EMBL" id="BAAACA010000006">
    <property type="protein sequence ID" value="GAA0585828.1"/>
    <property type="molecule type" value="Genomic_DNA"/>
</dbReference>
<dbReference type="InterPro" id="IPR036415">
    <property type="entry name" value="Lamin_tail_dom_sf"/>
</dbReference>
<accession>A0ABP3QCX5</accession>
<feature type="signal peptide" evidence="1">
    <location>
        <begin position="1"/>
        <end position="30"/>
    </location>
</feature>
<dbReference type="Proteomes" id="UP001500668">
    <property type="component" value="Unassembled WGS sequence"/>
</dbReference>
<proteinExistence type="predicted"/>
<name>A0ABP3QCX5_9ACTN</name>
<dbReference type="RefSeq" id="WP_344071116.1">
    <property type="nucleotide sequence ID" value="NZ_BAAACA010000006.1"/>
</dbReference>
<sequence>MSVSRTSRRILATVLAAGTLIGAAALPAAADGHHRHAARSTVVIGKVQYNSPGRDDRSNRSLNDEWVEVMNTGRHAVNLRGYTLTASDGASYRFHTLRLEGHSAVKVHTGMGRDSSRDVYQDRRHYVWDNHRDTATLRNDNGRVLDTAMWGRGRPADHHRHH</sequence>
<evidence type="ECO:0000313" key="3">
    <source>
        <dbReference type="EMBL" id="GAA0585828.1"/>
    </source>
</evidence>
<dbReference type="InterPro" id="IPR001322">
    <property type="entry name" value="Lamin_tail_dom"/>
</dbReference>
<dbReference type="Pfam" id="PF00932">
    <property type="entry name" value="LTD"/>
    <property type="match status" value="1"/>
</dbReference>
<keyword evidence="4" id="KW-1185">Reference proteome</keyword>
<reference evidence="4" key="1">
    <citation type="journal article" date="2019" name="Int. J. Syst. Evol. Microbiol.">
        <title>The Global Catalogue of Microorganisms (GCM) 10K type strain sequencing project: providing services to taxonomists for standard genome sequencing and annotation.</title>
        <authorList>
            <consortium name="The Broad Institute Genomics Platform"/>
            <consortium name="The Broad Institute Genome Sequencing Center for Infectious Disease"/>
            <person name="Wu L."/>
            <person name="Ma J."/>
        </authorList>
    </citation>
    <scope>NUCLEOTIDE SEQUENCE [LARGE SCALE GENOMIC DNA]</scope>
    <source>
        <strain evidence="4">JCM 5067</strain>
    </source>
</reference>
<dbReference type="SUPFAM" id="SSF74853">
    <property type="entry name" value="Lamin A/C globular tail domain"/>
    <property type="match status" value="1"/>
</dbReference>
<feature type="domain" description="LTD" evidence="2">
    <location>
        <begin position="33"/>
        <end position="156"/>
    </location>
</feature>
<keyword evidence="1" id="KW-0732">Signal</keyword>
<dbReference type="Gene3D" id="2.60.40.1260">
    <property type="entry name" value="Lamin Tail domain"/>
    <property type="match status" value="1"/>
</dbReference>
<comment type="caution">
    <text evidence="3">The sequence shown here is derived from an EMBL/GenBank/DDBJ whole genome shotgun (WGS) entry which is preliminary data.</text>
</comment>
<feature type="chain" id="PRO_5046415794" evidence="1">
    <location>
        <begin position="31"/>
        <end position="162"/>
    </location>
</feature>
<evidence type="ECO:0000259" key="2">
    <source>
        <dbReference type="PROSITE" id="PS51841"/>
    </source>
</evidence>